<feature type="domain" description="DZF" evidence="1">
    <location>
        <begin position="1"/>
        <end position="140"/>
    </location>
</feature>
<dbReference type="GO" id="GO:0003727">
    <property type="term" value="F:single-stranded RNA binding"/>
    <property type="evidence" value="ECO:0007669"/>
    <property type="project" value="TreeGrafter"/>
</dbReference>
<dbReference type="InterPro" id="IPR006561">
    <property type="entry name" value="DZF_dom"/>
</dbReference>
<organism evidence="2 3">
    <name type="scientific">Periophthalmus magnuspinnatus</name>
    <dbReference type="NCBI Taxonomy" id="409849"/>
    <lineage>
        <taxon>Eukaryota</taxon>
        <taxon>Metazoa</taxon>
        <taxon>Chordata</taxon>
        <taxon>Craniata</taxon>
        <taxon>Vertebrata</taxon>
        <taxon>Euteleostomi</taxon>
        <taxon>Actinopterygii</taxon>
        <taxon>Neopterygii</taxon>
        <taxon>Teleostei</taxon>
        <taxon>Neoteleostei</taxon>
        <taxon>Acanthomorphata</taxon>
        <taxon>Gobiaria</taxon>
        <taxon>Gobiiformes</taxon>
        <taxon>Gobioidei</taxon>
        <taxon>Gobiidae</taxon>
        <taxon>Oxudercinae</taxon>
        <taxon>Periophthalmus</taxon>
    </lineage>
</organism>
<reference evidence="2" key="1">
    <citation type="submission" date="2025-08" db="UniProtKB">
        <authorList>
            <consortium name="Ensembl"/>
        </authorList>
    </citation>
    <scope>IDENTIFICATION</scope>
</reference>
<keyword evidence="3" id="KW-1185">Reference proteome</keyword>
<dbReference type="SMART" id="SM00572">
    <property type="entry name" value="DZF"/>
    <property type="match status" value="1"/>
</dbReference>
<dbReference type="Gene3D" id="1.10.1410.40">
    <property type="match status" value="1"/>
</dbReference>
<evidence type="ECO:0000313" key="3">
    <source>
        <dbReference type="Proteomes" id="UP000261520"/>
    </source>
</evidence>
<proteinExistence type="predicted"/>
<dbReference type="GO" id="GO:0003725">
    <property type="term" value="F:double-stranded RNA binding"/>
    <property type="evidence" value="ECO:0007669"/>
    <property type="project" value="TreeGrafter"/>
</dbReference>
<name>A0A3B4A9I4_9GOBI</name>
<dbReference type="Proteomes" id="UP000261520">
    <property type="component" value="Unplaced"/>
</dbReference>
<dbReference type="InterPro" id="IPR049402">
    <property type="entry name" value="DZF_dom_C"/>
</dbReference>
<evidence type="ECO:0000259" key="1">
    <source>
        <dbReference type="PROSITE" id="PS51703"/>
    </source>
</evidence>
<dbReference type="FunFam" id="1.10.1410.40:FF:000001">
    <property type="entry name" value="interleukin enhancer-binding factor 3 isoform X1"/>
    <property type="match status" value="1"/>
</dbReference>
<dbReference type="PROSITE" id="PS51703">
    <property type="entry name" value="DZF"/>
    <property type="match status" value="1"/>
</dbReference>
<dbReference type="PANTHER" id="PTHR45762">
    <property type="entry name" value="ZINC FINGER RNA-BINDING PROTEIN"/>
    <property type="match status" value="1"/>
</dbReference>
<dbReference type="PANTHER" id="PTHR45762:SF4">
    <property type="entry name" value="INTERLEUKIN ENHANCER-BINDING FACTOR 3"/>
    <property type="match status" value="1"/>
</dbReference>
<accession>A0A3B4A9I4</accession>
<dbReference type="Pfam" id="PF20965">
    <property type="entry name" value="DZF_C"/>
    <property type="match status" value="1"/>
</dbReference>
<sequence length="140" mass="15380">LELLVEKAIVTSERPLGAGEALRRVFESISSGLLLEDGPGIKDPCEKDPVDAIEHLSTQQREDITKNAQHILRQWAFGQMRKVLGMGAKPKKPQKPESSTNISGTVALHILLLSFTLKCSKVTLMLNLCFSTRTTLLPTS</sequence>
<dbReference type="STRING" id="409849.ENSPMGP00000013289"/>
<dbReference type="Ensembl" id="ENSPMGT00000014184.1">
    <property type="protein sequence ID" value="ENSPMGP00000013289.1"/>
    <property type="gene ID" value="ENSPMGG00000010958.1"/>
</dbReference>
<dbReference type="GO" id="GO:0071011">
    <property type="term" value="C:precatalytic spliceosome"/>
    <property type="evidence" value="ECO:0007669"/>
    <property type="project" value="TreeGrafter"/>
</dbReference>
<reference evidence="2" key="2">
    <citation type="submission" date="2025-09" db="UniProtKB">
        <authorList>
            <consortium name="Ensembl"/>
        </authorList>
    </citation>
    <scope>IDENTIFICATION</scope>
</reference>
<dbReference type="AlphaFoldDB" id="A0A3B4A9I4"/>
<evidence type="ECO:0000313" key="2">
    <source>
        <dbReference type="Ensembl" id="ENSPMGP00000013289.1"/>
    </source>
</evidence>
<protein>
    <recommendedName>
        <fullName evidence="1">DZF domain-containing protein</fullName>
    </recommendedName>
</protein>